<proteinExistence type="predicted"/>
<keyword evidence="2" id="KW-1185">Reference proteome</keyword>
<sequence length="141" mass="16608">MKMALWTNDSQISDAIEAMLGSEEGKRNQIKKNLINKWRIVETERRYRKDSLINLFNDTQDAGGISTLSQYKRFMGEHETIITYLLKYKYIPQYDIFHEDLFDCLSADIKGNIRKEMIKDNFMVRVEDGGYLIPSMKILNK</sequence>
<name>A0A9Q3EFB6_9BASI</name>
<dbReference type="EMBL" id="AVOT02027942">
    <property type="protein sequence ID" value="MBW0520259.1"/>
    <property type="molecule type" value="Genomic_DNA"/>
</dbReference>
<dbReference type="Proteomes" id="UP000765509">
    <property type="component" value="Unassembled WGS sequence"/>
</dbReference>
<reference evidence="1" key="1">
    <citation type="submission" date="2021-03" db="EMBL/GenBank/DDBJ databases">
        <title>Draft genome sequence of rust myrtle Austropuccinia psidii MF-1, a brazilian biotype.</title>
        <authorList>
            <person name="Quecine M.C."/>
            <person name="Pachon D.M.R."/>
            <person name="Bonatelli M.L."/>
            <person name="Correr F.H."/>
            <person name="Franceschini L.M."/>
            <person name="Leite T.F."/>
            <person name="Margarido G.R.A."/>
            <person name="Almeida C.A."/>
            <person name="Ferrarezi J.A."/>
            <person name="Labate C.A."/>
        </authorList>
    </citation>
    <scope>NUCLEOTIDE SEQUENCE</scope>
    <source>
        <strain evidence="1">MF-1</strain>
    </source>
</reference>
<dbReference type="OrthoDB" id="2961286at2759"/>
<evidence type="ECO:0000313" key="2">
    <source>
        <dbReference type="Proteomes" id="UP000765509"/>
    </source>
</evidence>
<gene>
    <name evidence="1" type="ORF">O181_059974</name>
</gene>
<comment type="caution">
    <text evidence="1">The sequence shown here is derived from an EMBL/GenBank/DDBJ whole genome shotgun (WGS) entry which is preliminary data.</text>
</comment>
<organism evidence="1 2">
    <name type="scientific">Austropuccinia psidii MF-1</name>
    <dbReference type="NCBI Taxonomy" id="1389203"/>
    <lineage>
        <taxon>Eukaryota</taxon>
        <taxon>Fungi</taxon>
        <taxon>Dikarya</taxon>
        <taxon>Basidiomycota</taxon>
        <taxon>Pucciniomycotina</taxon>
        <taxon>Pucciniomycetes</taxon>
        <taxon>Pucciniales</taxon>
        <taxon>Sphaerophragmiaceae</taxon>
        <taxon>Austropuccinia</taxon>
    </lineage>
</organism>
<protein>
    <submittedName>
        <fullName evidence="1">Uncharacterized protein</fullName>
    </submittedName>
</protein>
<dbReference type="AlphaFoldDB" id="A0A9Q3EFB6"/>
<accession>A0A9Q3EFB6</accession>
<evidence type="ECO:0000313" key="1">
    <source>
        <dbReference type="EMBL" id="MBW0520259.1"/>
    </source>
</evidence>